<reference evidence="8 9" key="1">
    <citation type="journal article" date="2020" name="G3 (Bethesda)">
        <title>CeMbio - The Caenorhabditis elegans Microbiome Resource.</title>
        <authorList>
            <person name="Dirksen P."/>
            <person name="Assie A."/>
            <person name="Zimmermann J."/>
            <person name="Zhang F."/>
            <person name="Tietje A.M."/>
            <person name="Marsh S.A."/>
            <person name="Felix M.A."/>
            <person name="Shapira M."/>
            <person name="Kaleta C."/>
            <person name="Schulenburg H."/>
            <person name="Samuel B."/>
        </authorList>
    </citation>
    <scope>NUCLEOTIDE SEQUENCE [LARGE SCALE GENOMIC DNA]</scope>
    <source>
        <strain evidence="8 9">BIGb0172</strain>
    </source>
</reference>
<dbReference type="AlphaFoldDB" id="A0A7G5EEC2"/>
<dbReference type="InterPro" id="IPR007267">
    <property type="entry name" value="GtrA_DPMS_TM"/>
</dbReference>
<feature type="transmembrane region" description="Helical" evidence="6">
    <location>
        <begin position="103"/>
        <end position="122"/>
    </location>
</feature>
<sequence length="135" mass="14864">MGLKIQRSVLWFLVAGSVAFVVDVVVLTLLRDALGVYAARAVSFWLAATTTWLINRNISFAGRSATGSLLAEYLRYLGLMLGGGAVNLAVYSLLAWTFPQDPLWLLLYVAAGTLVAMTVNYLSMTRLLYRQRAEN</sequence>
<dbReference type="EMBL" id="CP058554">
    <property type="protein sequence ID" value="QMV72347.1"/>
    <property type="molecule type" value="Genomic_DNA"/>
</dbReference>
<proteinExistence type="inferred from homology"/>
<evidence type="ECO:0000259" key="7">
    <source>
        <dbReference type="Pfam" id="PF04138"/>
    </source>
</evidence>
<feature type="transmembrane region" description="Helical" evidence="6">
    <location>
        <begin position="36"/>
        <end position="55"/>
    </location>
</feature>
<evidence type="ECO:0000256" key="5">
    <source>
        <dbReference type="ARBA" id="ARBA00023136"/>
    </source>
</evidence>
<keyword evidence="4 6" id="KW-1133">Transmembrane helix</keyword>
<dbReference type="Proteomes" id="UP000515240">
    <property type="component" value="Chromosome"/>
</dbReference>
<comment type="subcellular location">
    <subcellularLocation>
        <location evidence="1">Membrane</location>
        <topology evidence="1">Multi-pass membrane protein</topology>
    </subcellularLocation>
</comment>
<name>A0A7G5EEC2_9BURK</name>
<keyword evidence="9" id="KW-1185">Reference proteome</keyword>
<evidence type="ECO:0000256" key="4">
    <source>
        <dbReference type="ARBA" id="ARBA00022989"/>
    </source>
</evidence>
<keyword evidence="3 6" id="KW-0812">Transmembrane</keyword>
<dbReference type="RefSeq" id="WP_182326767.1">
    <property type="nucleotide sequence ID" value="NZ_CP058554.1"/>
</dbReference>
<dbReference type="PANTHER" id="PTHR38459:SF1">
    <property type="entry name" value="PROPHAGE BACTOPRENOL-LINKED GLUCOSE TRANSLOCASE HOMOLOG"/>
    <property type="match status" value="1"/>
</dbReference>
<dbReference type="KEGG" id="cpis:HS961_05620"/>
<feature type="transmembrane region" description="Helical" evidence="6">
    <location>
        <begin position="76"/>
        <end position="97"/>
    </location>
</feature>
<dbReference type="GO" id="GO:0005886">
    <property type="term" value="C:plasma membrane"/>
    <property type="evidence" value="ECO:0007669"/>
    <property type="project" value="TreeGrafter"/>
</dbReference>
<evidence type="ECO:0000256" key="2">
    <source>
        <dbReference type="ARBA" id="ARBA00009399"/>
    </source>
</evidence>
<keyword evidence="5 6" id="KW-0472">Membrane</keyword>
<evidence type="ECO:0000256" key="3">
    <source>
        <dbReference type="ARBA" id="ARBA00022692"/>
    </source>
</evidence>
<feature type="transmembrane region" description="Helical" evidence="6">
    <location>
        <begin position="9"/>
        <end position="30"/>
    </location>
</feature>
<dbReference type="InterPro" id="IPR051401">
    <property type="entry name" value="GtrA_CellWall_Glycosyl"/>
</dbReference>
<comment type="similarity">
    <text evidence="2">Belongs to the GtrA family.</text>
</comment>
<evidence type="ECO:0000313" key="9">
    <source>
        <dbReference type="Proteomes" id="UP000515240"/>
    </source>
</evidence>
<organism evidence="8 9">
    <name type="scientific">Comamonas piscis</name>
    <dbReference type="NCBI Taxonomy" id="1562974"/>
    <lineage>
        <taxon>Bacteria</taxon>
        <taxon>Pseudomonadati</taxon>
        <taxon>Pseudomonadota</taxon>
        <taxon>Betaproteobacteria</taxon>
        <taxon>Burkholderiales</taxon>
        <taxon>Comamonadaceae</taxon>
        <taxon>Comamonas</taxon>
    </lineage>
</organism>
<evidence type="ECO:0000313" key="8">
    <source>
        <dbReference type="EMBL" id="QMV72347.1"/>
    </source>
</evidence>
<accession>A0A7G5EEC2</accession>
<evidence type="ECO:0000256" key="6">
    <source>
        <dbReference type="SAM" id="Phobius"/>
    </source>
</evidence>
<dbReference type="Pfam" id="PF04138">
    <property type="entry name" value="GtrA_DPMS_TM"/>
    <property type="match status" value="1"/>
</dbReference>
<dbReference type="GO" id="GO:0000271">
    <property type="term" value="P:polysaccharide biosynthetic process"/>
    <property type="evidence" value="ECO:0007669"/>
    <property type="project" value="InterPro"/>
</dbReference>
<dbReference type="PANTHER" id="PTHR38459">
    <property type="entry name" value="PROPHAGE BACTOPRENOL-LINKED GLUCOSE TRANSLOCASE HOMOLOG"/>
    <property type="match status" value="1"/>
</dbReference>
<evidence type="ECO:0000256" key="1">
    <source>
        <dbReference type="ARBA" id="ARBA00004141"/>
    </source>
</evidence>
<gene>
    <name evidence="8" type="ORF">HS961_05620</name>
</gene>
<feature type="domain" description="GtrA/DPMS transmembrane" evidence="7">
    <location>
        <begin position="12"/>
        <end position="125"/>
    </location>
</feature>
<protein>
    <submittedName>
        <fullName evidence="8">GtrA family protein</fullName>
    </submittedName>
</protein>